<dbReference type="PANTHER" id="PTHR11439">
    <property type="entry name" value="GAG-POL-RELATED RETROTRANSPOSON"/>
    <property type="match status" value="1"/>
</dbReference>
<accession>A0A438GLF6</accession>
<reference evidence="1 2" key="1">
    <citation type="journal article" date="2018" name="PLoS Genet.">
        <title>Population sequencing reveals clonal diversity and ancestral inbreeding in the grapevine cultivar Chardonnay.</title>
        <authorList>
            <person name="Roach M.J."/>
            <person name="Johnson D.L."/>
            <person name="Bohlmann J."/>
            <person name="van Vuuren H.J."/>
            <person name="Jones S.J."/>
            <person name="Pretorius I.S."/>
            <person name="Schmidt S.A."/>
            <person name="Borneman A.R."/>
        </authorList>
    </citation>
    <scope>NUCLEOTIDE SEQUENCE [LARGE SCALE GENOMIC DNA]</scope>
    <source>
        <strain evidence="2">cv. Chardonnay</strain>
        <tissue evidence="1">Leaf</tissue>
    </source>
</reference>
<organism evidence="1 2">
    <name type="scientific">Vitis vinifera</name>
    <name type="common">Grape</name>
    <dbReference type="NCBI Taxonomy" id="29760"/>
    <lineage>
        <taxon>Eukaryota</taxon>
        <taxon>Viridiplantae</taxon>
        <taxon>Streptophyta</taxon>
        <taxon>Embryophyta</taxon>
        <taxon>Tracheophyta</taxon>
        <taxon>Spermatophyta</taxon>
        <taxon>Magnoliopsida</taxon>
        <taxon>eudicotyledons</taxon>
        <taxon>Gunneridae</taxon>
        <taxon>Pentapetalae</taxon>
        <taxon>rosids</taxon>
        <taxon>Vitales</taxon>
        <taxon>Vitaceae</taxon>
        <taxon>Viteae</taxon>
        <taxon>Vitis</taxon>
    </lineage>
</organism>
<proteinExistence type="predicted"/>
<protein>
    <submittedName>
        <fullName evidence="1">Uncharacterized protein</fullName>
    </submittedName>
</protein>
<comment type="caution">
    <text evidence="1">The sequence shown here is derived from an EMBL/GenBank/DDBJ whole genome shotgun (WGS) entry which is preliminary data.</text>
</comment>
<dbReference type="Proteomes" id="UP000288805">
    <property type="component" value="Unassembled WGS sequence"/>
</dbReference>
<sequence length="90" mass="10136">MPSNLKLSKDDCSLLYITASRPDIAFSVGVCARYQACPKESYLIALKHIIRKYLVAWLSKKQNSVSLSTTEVEYIAVVVVVLNFYESNKC</sequence>
<gene>
    <name evidence="1" type="ORF">CK203_061055</name>
</gene>
<evidence type="ECO:0000313" key="1">
    <source>
        <dbReference type="EMBL" id="RVW73049.1"/>
    </source>
</evidence>
<dbReference type="PANTHER" id="PTHR11439:SF486">
    <property type="entry name" value="RLK (RECEPTOR-LIKE KINASE) PROTEIN, PUTATIVE-RELATED"/>
    <property type="match status" value="1"/>
</dbReference>
<evidence type="ECO:0000313" key="2">
    <source>
        <dbReference type="Proteomes" id="UP000288805"/>
    </source>
</evidence>
<dbReference type="AlphaFoldDB" id="A0A438GLF6"/>
<name>A0A438GLF6_VITVI</name>
<dbReference type="EMBL" id="QGNW01000401">
    <property type="protein sequence ID" value="RVW73049.1"/>
    <property type="molecule type" value="Genomic_DNA"/>
</dbReference>